<name>A0A699ZDR6_HAELA</name>
<proteinExistence type="predicted"/>
<gene>
    <name evidence="2" type="ORF">HaLaN_09571</name>
</gene>
<evidence type="ECO:0000313" key="3">
    <source>
        <dbReference type="Proteomes" id="UP000485058"/>
    </source>
</evidence>
<dbReference type="AlphaFoldDB" id="A0A699ZDR6"/>
<organism evidence="2 3">
    <name type="scientific">Haematococcus lacustris</name>
    <name type="common">Green alga</name>
    <name type="synonym">Haematococcus pluvialis</name>
    <dbReference type="NCBI Taxonomy" id="44745"/>
    <lineage>
        <taxon>Eukaryota</taxon>
        <taxon>Viridiplantae</taxon>
        <taxon>Chlorophyta</taxon>
        <taxon>core chlorophytes</taxon>
        <taxon>Chlorophyceae</taxon>
        <taxon>CS clade</taxon>
        <taxon>Chlamydomonadales</taxon>
        <taxon>Haematococcaceae</taxon>
        <taxon>Haematococcus</taxon>
    </lineage>
</organism>
<sequence length="397" mass="42442">MDAWLDPHSNDGPPARGQDATSDGVPSGSICCIVDNRAREVGFAVFEPASLRLQLVQYIETGRSIAATTGLLLEIHDVRDAVLMMPADQRQGGLSTVSPMVVATSGLSGQQHFLPRRAFDDTKALHALQLFATTDSWSKVAHATAAGSTTAGMYLAYAAAGALLEHLQASKHILMEGSVESLEILPQTSLGSTPLPPLAKQATHSQCFAVRKGADPFLEVARAAFTKITDKVQRVRLQAELVEALQRLAQDPRALGLALRINWLNTSSAPPDALQKMMGLVSGAGGLSLDVPQLADKYRLELDDANSSGAASRQHGAWAQARGGREAAPLYYKVLDGLVAHVGRHMRLLLRLVDSLALLDMLLAFGEVAGHAPAGRPYCRPLVLEGESQWSGRLWQG</sequence>
<feature type="region of interest" description="Disordered" evidence="1">
    <location>
        <begin position="1"/>
        <end position="24"/>
    </location>
</feature>
<evidence type="ECO:0000256" key="1">
    <source>
        <dbReference type="SAM" id="MobiDB-lite"/>
    </source>
</evidence>
<comment type="caution">
    <text evidence="2">The sequence shown here is derived from an EMBL/GenBank/DDBJ whole genome shotgun (WGS) entry which is preliminary data.</text>
</comment>
<evidence type="ECO:0000313" key="2">
    <source>
        <dbReference type="EMBL" id="GFH13642.1"/>
    </source>
</evidence>
<keyword evidence="3" id="KW-1185">Reference proteome</keyword>
<protein>
    <submittedName>
        <fullName evidence="2">Uncharacterized protein</fullName>
    </submittedName>
</protein>
<reference evidence="2 3" key="1">
    <citation type="submission" date="2020-02" db="EMBL/GenBank/DDBJ databases">
        <title>Draft genome sequence of Haematococcus lacustris strain NIES-144.</title>
        <authorList>
            <person name="Morimoto D."/>
            <person name="Nakagawa S."/>
            <person name="Yoshida T."/>
            <person name="Sawayama S."/>
        </authorList>
    </citation>
    <scope>NUCLEOTIDE SEQUENCE [LARGE SCALE GENOMIC DNA]</scope>
    <source>
        <strain evidence="2 3">NIES-144</strain>
    </source>
</reference>
<accession>A0A699ZDR6</accession>
<dbReference type="Proteomes" id="UP000485058">
    <property type="component" value="Unassembled WGS sequence"/>
</dbReference>
<dbReference type="EMBL" id="BLLF01000635">
    <property type="protein sequence ID" value="GFH13642.1"/>
    <property type="molecule type" value="Genomic_DNA"/>
</dbReference>